<dbReference type="InterPro" id="IPR023578">
    <property type="entry name" value="Ras_GEF_dom_sf"/>
</dbReference>
<feature type="compositionally biased region" description="Basic and acidic residues" evidence="3">
    <location>
        <begin position="573"/>
        <end position="592"/>
    </location>
</feature>
<evidence type="ECO:0000256" key="1">
    <source>
        <dbReference type="PROSITE-ProRule" id="PRU00168"/>
    </source>
</evidence>
<protein>
    <recommendedName>
        <fullName evidence="4">Ras-GEF domain-containing protein</fullName>
    </recommendedName>
</protein>
<keyword evidence="1" id="KW-0344">Guanine-nucleotide releasing factor</keyword>
<keyword evidence="6" id="KW-1185">Reference proteome</keyword>
<gene>
    <name evidence="5" type="ORF">HK097_007701</name>
</gene>
<dbReference type="PROSITE" id="PS50009">
    <property type="entry name" value="RASGEF_CAT"/>
    <property type="match status" value="1"/>
</dbReference>
<dbReference type="EMBL" id="JADGJD010000041">
    <property type="protein sequence ID" value="KAJ3056218.1"/>
    <property type="molecule type" value="Genomic_DNA"/>
</dbReference>
<reference evidence="5" key="1">
    <citation type="submission" date="2020-05" db="EMBL/GenBank/DDBJ databases">
        <title>Phylogenomic resolution of chytrid fungi.</title>
        <authorList>
            <person name="Stajich J.E."/>
            <person name="Amses K."/>
            <person name="Simmons R."/>
            <person name="Seto K."/>
            <person name="Myers J."/>
            <person name="Bonds A."/>
            <person name="Quandt C.A."/>
            <person name="Barry K."/>
            <person name="Liu P."/>
            <person name="Grigoriev I."/>
            <person name="Longcore J.E."/>
            <person name="James T.Y."/>
        </authorList>
    </citation>
    <scope>NUCLEOTIDE SEQUENCE</scope>
    <source>
        <strain evidence="5">JEL0318</strain>
    </source>
</reference>
<evidence type="ECO:0000313" key="6">
    <source>
        <dbReference type="Proteomes" id="UP001212841"/>
    </source>
</evidence>
<evidence type="ECO:0000313" key="5">
    <source>
        <dbReference type="EMBL" id="KAJ3056218.1"/>
    </source>
</evidence>
<dbReference type="AlphaFoldDB" id="A0AAD5SJG4"/>
<feature type="domain" description="Ras-GEF" evidence="4">
    <location>
        <begin position="185"/>
        <end position="432"/>
    </location>
</feature>
<proteinExistence type="predicted"/>
<evidence type="ECO:0000256" key="3">
    <source>
        <dbReference type="SAM" id="MobiDB-lite"/>
    </source>
</evidence>
<evidence type="ECO:0000259" key="4">
    <source>
        <dbReference type="PROSITE" id="PS50009"/>
    </source>
</evidence>
<feature type="region of interest" description="Disordered" evidence="3">
    <location>
        <begin position="398"/>
        <end position="420"/>
    </location>
</feature>
<dbReference type="InterPro" id="IPR001895">
    <property type="entry name" value="RASGEF_cat_dom"/>
</dbReference>
<dbReference type="GO" id="GO:0005085">
    <property type="term" value="F:guanyl-nucleotide exchange factor activity"/>
    <property type="evidence" value="ECO:0007669"/>
    <property type="project" value="UniProtKB-KW"/>
</dbReference>
<dbReference type="SMART" id="SM00147">
    <property type="entry name" value="RasGEF"/>
    <property type="match status" value="1"/>
</dbReference>
<dbReference type="Pfam" id="PF00617">
    <property type="entry name" value="RasGEF"/>
    <property type="match status" value="1"/>
</dbReference>
<accession>A0AAD5SJG4</accession>
<feature type="region of interest" description="Disordered" evidence="3">
    <location>
        <begin position="571"/>
        <end position="760"/>
    </location>
</feature>
<name>A0AAD5SJG4_9FUNG</name>
<feature type="coiled-coil region" evidence="2">
    <location>
        <begin position="116"/>
        <end position="172"/>
    </location>
</feature>
<feature type="compositionally biased region" description="Basic and acidic residues" evidence="3">
    <location>
        <begin position="622"/>
        <end position="645"/>
    </location>
</feature>
<organism evidence="5 6">
    <name type="scientific">Rhizophlyctis rosea</name>
    <dbReference type="NCBI Taxonomy" id="64517"/>
    <lineage>
        <taxon>Eukaryota</taxon>
        <taxon>Fungi</taxon>
        <taxon>Fungi incertae sedis</taxon>
        <taxon>Chytridiomycota</taxon>
        <taxon>Chytridiomycota incertae sedis</taxon>
        <taxon>Chytridiomycetes</taxon>
        <taxon>Rhizophlyctidales</taxon>
        <taxon>Rhizophlyctidaceae</taxon>
        <taxon>Rhizophlyctis</taxon>
    </lineage>
</organism>
<feature type="region of interest" description="Disordered" evidence="3">
    <location>
        <begin position="504"/>
        <end position="526"/>
    </location>
</feature>
<sequence>MDPLVVSLGDTAAAHFVAGRAKDSYDSYLRAANAILLNLASGVTWASNDVIRKPDNAQHLFQLAHQHLTRAEEVLKTRYVVNASQTHAGSNDGFNEYPTSTAVNAPFPESVPQIPLSTLQRQLIQHTHQLKVAEHRYTAAQHATPEPALSVMRRLVEDLRMERTKVEDLTTKAHLVSLKPIHEWDPESLSLSIASTNATLFKAIKPRDDLIHHSTSQPLHACLDFRRYFERVILDAILSNPSQGHRVVQTAVSTAYILLHVYRDLNGLSAILSALSSADFIRLRAIWELVPQKTRDILRHLESVFGLGSGQDHIRLVRDLLRHHYKGGGVLSVLPYLQPMVDEIKDINSAYQAGFEGGSTSSGGRQTAVLSDIGVRAQEEIVAIVELCHGVGRSDAQVHLDNSSNESGQSKKGDGKLSGTAAFDKALPSAPEDLGVLGEGDLGVGHWLLTRVYWSRRELWAKSCEFEGVKGGEMYPYEDEVVVAPPPSTQQFPVLTPTPVLNSSHAVEARPPVTPGPEEPTSPIEQAQHTAENIEPIEDASGSVEFPEFPSIPARLPEDFAEADDAAVDNDTEIDRPPEVPHDHHAQHHDEPEVSDSEGLGTDIDGDDYLSVADAKEEDERDLVVGDETHSNELESHAVEPRNVEEGFGVTPGVGEDTGVEATPPPMEGQISWVADTTEQPDAEDVSTTPTPASPLVESRKADEDQEHGSAAPVEAEGSGQGQAAEERAQGVSAGSAGDDGPESPADDLALRFSRLRQDP</sequence>
<keyword evidence="2" id="KW-0175">Coiled coil</keyword>
<comment type="caution">
    <text evidence="5">The sequence shown here is derived from an EMBL/GenBank/DDBJ whole genome shotgun (WGS) entry which is preliminary data.</text>
</comment>
<dbReference type="InterPro" id="IPR036964">
    <property type="entry name" value="RASGEF_cat_dom_sf"/>
</dbReference>
<dbReference type="Gene3D" id="1.10.840.10">
    <property type="entry name" value="Ras guanine-nucleotide exchange factors catalytic domain"/>
    <property type="match status" value="1"/>
</dbReference>
<dbReference type="SUPFAM" id="SSF48366">
    <property type="entry name" value="Ras GEF"/>
    <property type="match status" value="1"/>
</dbReference>
<dbReference type="Proteomes" id="UP001212841">
    <property type="component" value="Unassembled WGS sequence"/>
</dbReference>
<dbReference type="GO" id="GO:0007264">
    <property type="term" value="P:small GTPase-mediated signal transduction"/>
    <property type="evidence" value="ECO:0007669"/>
    <property type="project" value="InterPro"/>
</dbReference>
<evidence type="ECO:0000256" key="2">
    <source>
        <dbReference type="SAM" id="Coils"/>
    </source>
</evidence>